<dbReference type="AlphaFoldDB" id="A0A059KVU3"/>
<comment type="caution">
    <text evidence="2">The sequence shown here is derived from an EMBL/GenBank/DDBJ whole genome shotgun (WGS) entry which is preliminary data.</text>
</comment>
<protein>
    <submittedName>
        <fullName evidence="2">Uncharacterized protein</fullName>
    </submittedName>
</protein>
<evidence type="ECO:0000313" key="3">
    <source>
        <dbReference type="Proteomes" id="UP000026739"/>
    </source>
</evidence>
<feature type="region of interest" description="Disordered" evidence="1">
    <location>
        <begin position="155"/>
        <end position="193"/>
    </location>
</feature>
<proteinExistence type="predicted"/>
<name>A0A059KVU3_9PSED</name>
<reference evidence="2 3" key="1">
    <citation type="submission" date="2013-12" db="EMBL/GenBank/DDBJ databases">
        <authorList>
            <person name="Formusa P.A."/>
            <person name="Habash M."/>
            <person name="Lee H."/>
            <person name="Trevors J.T."/>
        </authorList>
    </citation>
    <scope>NUCLEOTIDE SEQUENCE [LARGE SCALE GENOMIC DNA]</scope>
    <source>
        <strain evidence="2 3">PD30</strain>
    </source>
</reference>
<dbReference type="EMBL" id="AZQQ01000100">
    <property type="protein sequence ID" value="KDD66157.1"/>
    <property type="molecule type" value="Genomic_DNA"/>
</dbReference>
<feature type="compositionally biased region" description="Polar residues" evidence="1">
    <location>
        <begin position="167"/>
        <end position="184"/>
    </location>
</feature>
<organism evidence="2 3">
    <name type="scientific">Pseudomonas mandelii PD30</name>
    <dbReference type="NCBI Taxonomy" id="1419583"/>
    <lineage>
        <taxon>Bacteria</taxon>
        <taxon>Pseudomonadati</taxon>
        <taxon>Pseudomonadota</taxon>
        <taxon>Gammaproteobacteria</taxon>
        <taxon>Pseudomonadales</taxon>
        <taxon>Pseudomonadaceae</taxon>
        <taxon>Pseudomonas</taxon>
    </lineage>
</organism>
<evidence type="ECO:0000256" key="1">
    <source>
        <dbReference type="SAM" id="MobiDB-lite"/>
    </source>
</evidence>
<sequence>MQGGNLFALNDHLPGISLRPGKPTLMIPSLNISHLSAASTSLAIPVDEKHADNDAVPTFVRSQGRAVGISNRWVSAGKGRFSPDQGLMLEKAARALVAQEPIMRQTQQPNGGTFEFAAGLGSAHHAVYEHDGQNITKLAVRDRGGKTLVEIDARDLSAQSLGKHPRSSSSPDSDVAQNSRSRGAQASDPASIHESRLPLSVHVAGQQFHVGPLRKRLDPELQPNLLQALLAEPKTVVSDNLHQGYRAISFIANIDNANQFITFEMDRQGNLRGAAGAVMGSHQPTFTVLLNPLNTFTDKFREVPALKSQAAMLAAGPVWGQDERVSNFKEISLRNINEVKATLWPLEQHERAFMSKLLSQPFFATHVTTHDVPIDRPDGSVSLFSRVKLQERNISFKEMHSTGEDISEVGGDDQVYFSLESGHEPQKGRSRFGDRMMRFDLNHPAFVKTGVMTLVDPFLGLPPSAYERFDAIMNHFRTDPDDDPSEQEEAVVERLNNRFFSADESAFHGPHILEGIGLHIVSTLREYVPPQVAKTMLYNEDINSLVNGLFRPQIMVPRHFFAQLHDQAEIHYDSTALP</sequence>
<evidence type="ECO:0000313" key="2">
    <source>
        <dbReference type="EMBL" id="KDD66157.1"/>
    </source>
</evidence>
<accession>A0A059KVU3</accession>
<dbReference type="Proteomes" id="UP000026739">
    <property type="component" value="Unassembled WGS sequence"/>
</dbReference>
<dbReference type="eggNOG" id="ENOG5032SZY">
    <property type="taxonomic scope" value="Bacteria"/>
</dbReference>
<gene>
    <name evidence="2" type="ORF">V466_25585</name>
</gene>